<comment type="subcellular location">
    <subcellularLocation>
        <location evidence="1 7">Cell membrane</location>
        <topology evidence="1 7">Multi-pass membrane protein</topology>
    </subcellularLocation>
</comment>
<dbReference type="EMBL" id="CP045562">
    <property type="protein sequence ID" value="QFX92169.1"/>
    <property type="molecule type" value="Genomic_DNA"/>
</dbReference>
<evidence type="ECO:0000256" key="2">
    <source>
        <dbReference type="ARBA" id="ARBA00010792"/>
    </source>
</evidence>
<sequence length="217" mass="24304">MSFLIDFVLHIDHHLVTLVNVFGNWTYLILFAVIFIETGAVIMPFLPGDSLLFAAAALAAASTNDLNIWIFVILFFLASALGDSLDFFLGRKVGLAITDNKYLSRFIKPKDFEKAHRFFDKYGSWAILLGRFMPIVRTFVPFVAASSDYSYQKFVKYNVSACVAWVVLCCGGGYFFGNIPFVKEHFSAVILTIILITLLPAIIGVIKTRFTSKKDEA</sequence>
<dbReference type="Pfam" id="PF09335">
    <property type="entry name" value="VTT_dom"/>
    <property type="match status" value="1"/>
</dbReference>
<name>A0AAE6NZ79_9LACO</name>
<keyword evidence="6 7" id="KW-0472">Membrane</keyword>
<evidence type="ECO:0000313" key="9">
    <source>
        <dbReference type="EMBL" id="QFX92169.1"/>
    </source>
</evidence>
<evidence type="ECO:0000256" key="6">
    <source>
        <dbReference type="ARBA" id="ARBA00023136"/>
    </source>
</evidence>
<comment type="similarity">
    <text evidence="2 7">Belongs to the DedA family.</text>
</comment>
<evidence type="ECO:0000256" key="3">
    <source>
        <dbReference type="ARBA" id="ARBA00022475"/>
    </source>
</evidence>
<feature type="domain" description="VTT" evidence="8">
    <location>
        <begin position="46"/>
        <end position="174"/>
    </location>
</feature>
<evidence type="ECO:0000256" key="1">
    <source>
        <dbReference type="ARBA" id="ARBA00004651"/>
    </source>
</evidence>
<dbReference type="AlphaFoldDB" id="A0AAE6NZ79"/>
<organism evidence="9 10">
    <name type="scientific">Fructilactobacillus fructivorans</name>
    <dbReference type="NCBI Taxonomy" id="1614"/>
    <lineage>
        <taxon>Bacteria</taxon>
        <taxon>Bacillati</taxon>
        <taxon>Bacillota</taxon>
        <taxon>Bacilli</taxon>
        <taxon>Lactobacillales</taxon>
        <taxon>Lactobacillaceae</taxon>
        <taxon>Fructilactobacillus</taxon>
    </lineage>
</organism>
<evidence type="ECO:0000313" key="10">
    <source>
        <dbReference type="Proteomes" id="UP000327194"/>
    </source>
</evidence>
<feature type="transmembrane region" description="Helical" evidence="7">
    <location>
        <begin position="188"/>
        <end position="206"/>
    </location>
</feature>
<dbReference type="PANTHER" id="PTHR30353:SF0">
    <property type="entry name" value="TRANSMEMBRANE PROTEIN"/>
    <property type="match status" value="1"/>
</dbReference>
<evidence type="ECO:0000256" key="5">
    <source>
        <dbReference type="ARBA" id="ARBA00022989"/>
    </source>
</evidence>
<feature type="transmembrane region" description="Helical" evidence="7">
    <location>
        <begin position="25"/>
        <end position="46"/>
    </location>
</feature>
<dbReference type="Proteomes" id="UP000327194">
    <property type="component" value="Chromosome"/>
</dbReference>
<dbReference type="GO" id="GO:0005886">
    <property type="term" value="C:plasma membrane"/>
    <property type="evidence" value="ECO:0007669"/>
    <property type="project" value="UniProtKB-SubCell"/>
</dbReference>
<feature type="transmembrane region" description="Helical" evidence="7">
    <location>
        <begin position="157"/>
        <end position="176"/>
    </location>
</feature>
<dbReference type="PANTHER" id="PTHR30353">
    <property type="entry name" value="INNER MEMBRANE PROTEIN DEDA-RELATED"/>
    <property type="match status" value="1"/>
</dbReference>
<keyword evidence="5 7" id="KW-1133">Transmembrane helix</keyword>
<comment type="caution">
    <text evidence="7">Lacks conserved residue(s) required for the propagation of feature annotation.</text>
</comment>
<dbReference type="InterPro" id="IPR032818">
    <property type="entry name" value="DedA-like"/>
</dbReference>
<evidence type="ECO:0000256" key="7">
    <source>
        <dbReference type="RuleBase" id="RU367016"/>
    </source>
</evidence>
<proteinExistence type="inferred from homology"/>
<evidence type="ECO:0000256" key="4">
    <source>
        <dbReference type="ARBA" id="ARBA00022692"/>
    </source>
</evidence>
<gene>
    <name evidence="9" type="ORF">LF543_00600</name>
</gene>
<accession>A0AAE6NZ79</accession>
<keyword evidence="3 7" id="KW-1003">Cell membrane</keyword>
<evidence type="ECO:0000259" key="8">
    <source>
        <dbReference type="Pfam" id="PF09335"/>
    </source>
</evidence>
<dbReference type="KEGG" id="lfv:LF543_00600"/>
<protein>
    <submittedName>
        <fullName evidence="9">Cytochrome O ubiquinol oxidase</fullName>
    </submittedName>
</protein>
<dbReference type="RefSeq" id="WP_010022352.1">
    <property type="nucleotide sequence ID" value="NZ_AZDS01000002.1"/>
</dbReference>
<keyword evidence="4 7" id="KW-0812">Transmembrane</keyword>
<reference evidence="9 10" key="1">
    <citation type="submission" date="2019-10" db="EMBL/GenBank/DDBJ databases">
        <title>Genome sequencing of Lactobacillus fructivorans.</title>
        <authorList>
            <person name="Kim K."/>
        </authorList>
    </citation>
    <scope>NUCLEOTIDE SEQUENCE [LARGE SCALE GENOMIC DNA]</scope>
    <source>
        <strain evidence="9 10">LF543</strain>
    </source>
</reference>
<dbReference type="InterPro" id="IPR032816">
    <property type="entry name" value="VTT_dom"/>
</dbReference>